<dbReference type="InterPro" id="IPR012652">
    <property type="entry name" value="ThiW"/>
</dbReference>
<protein>
    <submittedName>
        <fullName evidence="2">Thiamine-precursor transport protein ThiW</fullName>
    </submittedName>
</protein>
<dbReference type="PIRSF" id="PIRSF024534">
    <property type="entry name" value="ThiW"/>
    <property type="match status" value="1"/>
</dbReference>
<feature type="transmembrane region" description="Helical" evidence="1">
    <location>
        <begin position="128"/>
        <end position="152"/>
    </location>
</feature>
<dbReference type="STRING" id="1503.CLPU_1c03570"/>
<reference evidence="3" key="1">
    <citation type="submission" date="2015-07" db="EMBL/GenBank/DDBJ databases">
        <title>Draft genome sequence of the purine-degrading Gottschalkia purinilyticum DSM 1384 (formerly Clostridium purinilyticum).</title>
        <authorList>
            <person name="Poehlein A."/>
            <person name="Schiel-Bengelsdorf B."/>
            <person name="Bengelsdorf F.R."/>
            <person name="Daniel R."/>
            <person name="Duerre P."/>
        </authorList>
    </citation>
    <scope>NUCLEOTIDE SEQUENCE [LARGE SCALE GENOMIC DNA]</scope>
    <source>
        <strain evidence="3">DSM 1384</strain>
    </source>
</reference>
<feature type="transmembrane region" description="Helical" evidence="1">
    <location>
        <begin position="39"/>
        <end position="62"/>
    </location>
</feature>
<keyword evidence="1" id="KW-0472">Membrane</keyword>
<keyword evidence="1" id="KW-1133">Transmembrane helix</keyword>
<keyword evidence="1" id="KW-0812">Transmembrane</keyword>
<evidence type="ECO:0000313" key="2">
    <source>
        <dbReference type="EMBL" id="KNF10192.1"/>
    </source>
</evidence>
<dbReference type="Proteomes" id="UP000037267">
    <property type="component" value="Unassembled WGS sequence"/>
</dbReference>
<dbReference type="Pfam" id="PF09512">
    <property type="entry name" value="ThiW"/>
    <property type="match status" value="1"/>
</dbReference>
<dbReference type="AlphaFoldDB" id="A0A0L0WFC9"/>
<dbReference type="PATRIC" id="fig|1503.3.peg.1235"/>
<dbReference type="Gene3D" id="1.10.1760.20">
    <property type="match status" value="1"/>
</dbReference>
<evidence type="ECO:0000256" key="1">
    <source>
        <dbReference type="SAM" id="Phobius"/>
    </source>
</evidence>
<comment type="caution">
    <text evidence="2">The sequence shown here is derived from an EMBL/GenBank/DDBJ whole genome shotgun (WGS) entry which is preliminary data.</text>
</comment>
<dbReference type="NCBIfam" id="TIGR02359">
    <property type="entry name" value="thiW"/>
    <property type="match status" value="1"/>
</dbReference>
<dbReference type="OrthoDB" id="5516776at2"/>
<accession>A0A0L0WFC9</accession>
<gene>
    <name evidence="2" type="primary">thiW</name>
    <name evidence="2" type="ORF">CLPU_1c03570</name>
</gene>
<name>A0A0L0WFC9_GOTPU</name>
<dbReference type="EMBL" id="LGSS01000001">
    <property type="protein sequence ID" value="KNF10192.1"/>
    <property type="molecule type" value="Genomic_DNA"/>
</dbReference>
<proteinExistence type="predicted"/>
<keyword evidence="3" id="KW-1185">Reference proteome</keyword>
<feature type="transmembrane region" description="Helical" evidence="1">
    <location>
        <begin position="6"/>
        <end position="27"/>
    </location>
</feature>
<feature type="transmembrane region" description="Helical" evidence="1">
    <location>
        <begin position="95"/>
        <end position="116"/>
    </location>
</feature>
<sequence length="160" mass="16868">MKTKNLVFSALLIALGVLGSHIIYIPLGPSKCFPVQHVINILSAILLSPIYSVSNAFIISLLRNVLGTGSLLAFPGSMIGALLASLLFKRTKSITVALIGEVIGTGVIGALVSYPVAKIIMGQDISPLFFIIPFTISTLGGSIIAYVVLSLLKKISIFNI</sequence>
<feature type="transmembrane region" description="Helical" evidence="1">
    <location>
        <begin position="68"/>
        <end position="88"/>
    </location>
</feature>
<dbReference type="RefSeq" id="WP_050353912.1">
    <property type="nucleotide sequence ID" value="NZ_LGSS01000001.1"/>
</dbReference>
<evidence type="ECO:0000313" key="3">
    <source>
        <dbReference type="Proteomes" id="UP000037267"/>
    </source>
</evidence>
<organism evidence="2 3">
    <name type="scientific">Gottschalkia purinilytica</name>
    <name type="common">Clostridium purinilyticum</name>
    <dbReference type="NCBI Taxonomy" id="1503"/>
    <lineage>
        <taxon>Bacteria</taxon>
        <taxon>Bacillati</taxon>
        <taxon>Bacillota</taxon>
        <taxon>Tissierellia</taxon>
        <taxon>Tissierellales</taxon>
        <taxon>Gottschalkiaceae</taxon>
        <taxon>Gottschalkia</taxon>
    </lineage>
</organism>